<dbReference type="CDD" id="cd12215">
    <property type="entry name" value="ChiC_BD"/>
    <property type="match status" value="1"/>
</dbReference>
<accession>A0ABR8Q6E1</accession>
<evidence type="ECO:0000256" key="3">
    <source>
        <dbReference type="SAM" id="Phobius"/>
    </source>
</evidence>
<feature type="region of interest" description="Disordered" evidence="2">
    <location>
        <begin position="212"/>
        <end position="236"/>
    </location>
</feature>
<dbReference type="Proteomes" id="UP000640335">
    <property type="component" value="Unassembled WGS sequence"/>
</dbReference>
<dbReference type="Gene3D" id="2.10.10.20">
    <property type="entry name" value="Carbohydrate-binding module superfamily 5/12"/>
    <property type="match status" value="2"/>
</dbReference>
<dbReference type="RefSeq" id="WP_191750747.1">
    <property type="nucleotide sequence ID" value="NZ_JACSQZ010000054.1"/>
</dbReference>
<dbReference type="NCBIfam" id="TIGR02532">
    <property type="entry name" value="IV_pilin_GFxxxE"/>
    <property type="match status" value="1"/>
</dbReference>
<dbReference type="InterPro" id="IPR036573">
    <property type="entry name" value="CBM_sf_5/12"/>
</dbReference>
<feature type="compositionally biased region" description="Low complexity" evidence="2">
    <location>
        <begin position="212"/>
        <end position="230"/>
    </location>
</feature>
<evidence type="ECO:0000256" key="2">
    <source>
        <dbReference type="SAM" id="MobiDB-lite"/>
    </source>
</evidence>
<comment type="caution">
    <text evidence="5">The sequence shown here is derived from an EMBL/GenBank/DDBJ whole genome shotgun (WGS) entry which is preliminary data.</text>
</comment>
<evidence type="ECO:0000313" key="5">
    <source>
        <dbReference type="EMBL" id="MBD7915997.1"/>
    </source>
</evidence>
<protein>
    <submittedName>
        <fullName evidence="5">Prepilin-type N-terminal cleavage/methylation domain-containing protein</fullName>
    </submittedName>
</protein>
<dbReference type="Pfam" id="PF07963">
    <property type="entry name" value="N_methyl"/>
    <property type="match status" value="1"/>
</dbReference>
<keyword evidence="3" id="KW-1133">Transmembrane helix</keyword>
<sequence>MKRKKGFTLLELMVALLVFLILSLMISTVLIQSQKILIRTDKSSQIQNEVRNSLLKIQTASKKYNEIIINDKFGYLNGNKWELANGTSYAREILRFSNDNEDVAKVYVEIYENNNHELIEFDINKLTNEIVPNSRNTLISNIEGNEVDKIKVYTENILNSSGQKINELVTINCLSIVNGDIQSESQYIISFTIESEDEINIDLGIGNGNINNGSSNTDDGSSNNNNGLENKPSSDESNIDEWDINKIYYKGDIVRYNNVIYKLAWEGNKGNNPEYGNAWTIITEEPTVWKRTKDYEGAQKVTHNGKIYISQWYANAGLEPGVQYVWKLIE</sequence>
<keyword evidence="1" id="KW-0378">Hydrolase</keyword>
<dbReference type="SMART" id="SM00495">
    <property type="entry name" value="ChtBD3"/>
    <property type="match status" value="2"/>
</dbReference>
<keyword evidence="3" id="KW-0812">Transmembrane</keyword>
<dbReference type="SUPFAM" id="SSF51055">
    <property type="entry name" value="Carbohydrate binding domain"/>
    <property type="match status" value="2"/>
</dbReference>
<dbReference type="InterPro" id="IPR003610">
    <property type="entry name" value="CBM5/12"/>
</dbReference>
<gene>
    <name evidence="5" type="ORF">H9660_12655</name>
</gene>
<keyword evidence="6" id="KW-1185">Reference proteome</keyword>
<feature type="domain" description="Chitin-binding type-3" evidence="4">
    <location>
        <begin position="286"/>
        <end position="329"/>
    </location>
</feature>
<reference evidence="5 6" key="1">
    <citation type="submission" date="2020-08" db="EMBL/GenBank/DDBJ databases">
        <title>A Genomic Blueprint of the Chicken Gut Microbiome.</title>
        <authorList>
            <person name="Gilroy R."/>
            <person name="Ravi A."/>
            <person name="Getino M."/>
            <person name="Pursley I."/>
            <person name="Horton D.L."/>
            <person name="Alikhan N.-F."/>
            <person name="Baker D."/>
            <person name="Gharbi K."/>
            <person name="Hall N."/>
            <person name="Watson M."/>
            <person name="Adriaenssens E.M."/>
            <person name="Foster-Nyarko E."/>
            <person name="Jarju S."/>
            <person name="Secka A."/>
            <person name="Antonio M."/>
            <person name="Oren A."/>
            <person name="Chaudhuri R."/>
            <person name="La Ragione R.M."/>
            <person name="Hildebrand F."/>
            <person name="Pallen M.J."/>
        </authorList>
    </citation>
    <scope>NUCLEOTIDE SEQUENCE [LARGE SCALE GENOMIC DNA]</scope>
    <source>
        <strain evidence="5 6">Sa3CUN1</strain>
    </source>
</reference>
<feature type="domain" description="Chitin-binding type-3" evidence="4">
    <location>
        <begin position="239"/>
        <end position="282"/>
    </location>
</feature>
<evidence type="ECO:0000256" key="1">
    <source>
        <dbReference type="ARBA" id="ARBA00022801"/>
    </source>
</evidence>
<feature type="transmembrane region" description="Helical" evidence="3">
    <location>
        <begin position="12"/>
        <end position="31"/>
    </location>
</feature>
<keyword evidence="3" id="KW-0472">Membrane</keyword>
<dbReference type="EMBL" id="JACSQZ010000054">
    <property type="protein sequence ID" value="MBD7915997.1"/>
    <property type="molecule type" value="Genomic_DNA"/>
</dbReference>
<proteinExistence type="predicted"/>
<evidence type="ECO:0000313" key="6">
    <source>
        <dbReference type="Proteomes" id="UP000640335"/>
    </source>
</evidence>
<dbReference type="PROSITE" id="PS00409">
    <property type="entry name" value="PROKAR_NTER_METHYL"/>
    <property type="match status" value="1"/>
</dbReference>
<name>A0ABR8Q6E1_9CLOT</name>
<dbReference type="InterPro" id="IPR012902">
    <property type="entry name" value="N_methyl_site"/>
</dbReference>
<organism evidence="5 6">
    <name type="scientific">Clostridium gallinarum</name>
    <dbReference type="NCBI Taxonomy" id="2762246"/>
    <lineage>
        <taxon>Bacteria</taxon>
        <taxon>Bacillati</taxon>
        <taxon>Bacillota</taxon>
        <taxon>Clostridia</taxon>
        <taxon>Eubacteriales</taxon>
        <taxon>Clostridiaceae</taxon>
        <taxon>Clostridium</taxon>
    </lineage>
</organism>
<evidence type="ECO:0000259" key="4">
    <source>
        <dbReference type="SMART" id="SM00495"/>
    </source>
</evidence>